<dbReference type="EMBL" id="RHHT01000016">
    <property type="protein sequence ID" value="RNB80059.1"/>
    <property type="molecule type" value="Genomic_DNA"/>
</dbReference>
<evidence type="ECO:0000256" key="4">
    <source>
        <dbReference type="ARBA" id="ARBA00022989"/>
    </source>
</evidence>
<dbReference type="InterPro" id="IPR011701">
    <property type="entry name" value="MFS"/>
</dbReference>
<feature type="transmembrane region" description="Helical" evidence="6">
    <location>
        <begin position="96"/>
        <end position="120"/>
    </location>
</feature>
<dbReference type="Pfam" id="PF07690">
    <property type="entry name" value="MFS_1"/>
    <property type="match status" value="1"/>
</dbReference>
<feature type="transmembrane region" description="Helical" evidence="6">
    <location>
        <begin position="71"/>
        <end position="90"/>
    </location>
</feature>
<dbReference type="InterPro" id="IPR036259">
    <property type="entry name" value="MFS_trans_sf"/>
</dbReference>
<dbReference type="PROSITE" id="PS50850">
    <property type="entry name" value="MFS"/>
    <property type="match status" value="1"/>
</dbReference>
<dbReference type="SUPFAM" id="SSF103473">
    <property type="entry name" value="MFS general substrate transporter"/>
    <property type="match status" value="1"/>
</dbReference>
<evidence type="ECO:0000256" key="1">
    <source>
        <dbReference type="ARBA" id="ARBA00004651"/>
    </source>
</evidence>
<evidence type="ECO:0000313" key="8">
    <source>
        <dbReference type="EMBL" id="RNB80059.1"/>
    </source>
</evidence>
<proteinExistence type="predicted"/>
<evidence type="ECO:0000259" key="7">
    <source>
        <dbReference type="PROSITE" id="PS50850"/>
    </source>
</evidence>
<evidence type="ECO:0000256" key="6">
    <source>
        <dbReference type="SAM" id="Phobius"/>
    </source>
</evidence>
<comment type="caution">
    <text evidence="8">The sequence shown here is derived from an EMBL/GenBank/DDBJ whole genome shotgun (WGS) entry which is preliminary data.</text>
</comment>
<dbReference type="AlphaFoldDB" id="A0A3M8CX55"/>
<protein>
    <submittedName>
        <fullName evidence="8">MFS transporter</fullName>
    </submittedName>
</protein>
<dbReference type="Proteomes" id="UP000281915">
    <property type="component" value="Unassembled WGS sequence"/>
</dbReference>
<keyword evidence="5 6" id="KW-0472">Membrane</keyword>
<dbReference type="Gene3D" id="1.20.1250.20">
    <property type="entry name" value="MFS general substrate transporter like domains"/>
    <property type="match status" value="1"/>
</dbReference>
<evidence type="ECO:0000256" key="2">
    <source>
        <dbReference type="ARBA" id="ARBA00022448"/>
    </source>
</evidence>
<evidence type="ECO:0000256" key="5">
    <source>
        <dbReference type="ARBA" id="ARBA00023136"/>
    </source>
</evidence>
<dbReference type="PANTHER" id="PTHR23530">
    <property type="entry name" value="TRANSPORT PROTEIN-RELATED"/>
    <property type="match status" value="1"/>
</dbReference>
<keyword evidence="4 6" id="KW-1133">Transmembrane helix</keyword>
<feature type="transmembrane region" description="Helical" evidence="6">
    <location>
        <begin position="7"/>
        <end position="30"/>
    </location>
</feature>
<feature type="transmembrane region" description="Helical" evidence="6">
    <location>
        <begin position="297"/>
        <end position="318"/>
    </location>
</feature>
<feature type="transmembrane region" description="Helical" evidence="6">
    <location>
        <begin position="385"/>
        <end position="405"/>
    </location>
</feature>
<feature type="transmembrane region" description="Helical" evidence="6">
    <location>
        <begin position="263"/>
        <end position="285"/>
    </location>
</feature>
<dbReference type="GO" id="GO:0005886">
    <property type="term" value="C:plasma membrane"/>
    <property type="evidence" value="ECO:0007669"/>
    <property type="project" value="UniProtKB-SubCell"/>
</dbReference>
<comment type="subcellular location">
    <subcellularLocation>
        <location evidence="1">Cell membrane</location>
        <topology evidence="1">Multi-pass membrane protein</topology>
    </subcellularLocation>
</comment>
<keyword evidence="3 6" id="KW-0812">Transmembrane</keyword>
<keyword evidence="2" id="KW-0813">Transport</keyword>
<accession>A0A3M8CX55</accession>
<name>A0A3M8CX55_9BACL</name>
<feature type="transmembrane region" description="Helical" evidence="6">
    <location>
        <begin position="171"/>
        <end position="189"/>
    </location>
</feature>
<evidence type="ECO:0000256" key="3">
    <source>
        <dbReference type="ARBA" id="ARBA00022692"/>
    </source>
</evidence>
<gene>
    <name evidence="8" type="ORF">EDM58_09195</name>
</gene>
<dbReference type="RefSeq" id="WP_122913082.1">
    <property type="nucleotide sequence ID" value="NZ_RHHT01000016.1"/>
</dbReference>
<evidence type="ECO:0000313" key="9">
    <source>
        <dbReference type="Proteomes" id="UP000281915"/>
    </source>
</evidence>
<dbReference type="GO" id="GO:0022857">
    <property type="term" value="F:transmembrane transporter activity"/>
    <property type="evidence" value="ECO:0007669"/>
    <property type="project" value="InterPro"/>
</dbReference>
<feature type="domain" description="Major facilitator superfamily (MFS) profile" evidence="7">
    <location>
        <begin position="5"/>
        <end position="412"/>
    </location>
</feature>
<organism evidence="8 9">
    <name type="scientific">Brevibacillus panacihumi</name>
    <dbReference type="NCBI Taxonomy" id="497735"/>
    <lineage>
        <taxon>Bacteria</taxon>
        <taxon>Bacillati</taxon>
        <taxon>Bacillota</taxon>
        <taxon>Bacilli</taxon>
        <taxon>Bacillales</taxon>
        <taxon>Paenibacillaceae</taxon>
        <taxon>Brevibacillus</taxon>
    </lineage>
</organism>
<dbReference type="PANTHER" id="PTHR23530:SF1">
    <property type="entry name" value="PERMEASE, MAJOR FACILITATOR SUPERFAMILY-RELATED"/>
    <property type="match status" value="1"/>
</dbReference>
<dbReference type="InterPro" id="IPR020846">
    <property type="entry name" value="MFS_dom"/>
</dbReference>
<sequence length="415" mass="45771">MNFHASQVYMIMAFMQSLANSTMFTTYAIYYIATLGLNPLELLIVGMVLEVTVLIFEGITGVVADTYSRRLSVIAGMFALGAGFVLQGFIPSLETLIPYVGVFVWVLFSQLICGIGYTFISGADTAWVVDEVGTEKMGSLFLRAKSYSLMGTLLGIAVSVGLSTLGTHLPYAVGGLLYLGVGLFLIFFMKEHRFVRPERTADSSHWQEMKTTWLSGAKVIRREPMLLLILVVTLFSGAASEGYDRLWEAHLISEIGIPESHLSMAMWFGLIAAVSTFLSIFVVRAGERRLDMNNERVVMVGMFVLTFIRIAAILAFAFSPTFTWALVSLLLIGMLNSLTQPLFDTWLNQNIESRVRATIISMMGQTDALGQTAGGPFVGWVGNRYSIRASLITAAILLSPILLIFGRVLRKKRSR</sequence>
<feature type="transmembrane region" description="Helical" evidence="6">
    <location>
        <begin position="146"/>
        <end position="165"/>
    </location>
</feature>
<feature type="transmembrane region" description="Helical" evidence="6">
    <location>
        <begin position="225"/>
        <end position="243"/>
    </location>
</feature>
<dbReference type="InterPro" id="IPR053160">
    <property type="entry name" value="MFS_DHA3_Transporter"/>
</dbReference>
<reference evidence="8 9" key="1">
    <citation type="submission" date="2018-10" db="EMBL/GenBank/DDBJ databases">
        <title>Phylogenomics of Brevibacillus.</title>
        <authorList>
            <person name="Dunlap C."/>
        </authorList>
    </citation>
    <scope>NUCLEOTIDE SEQUENCE [LARGE SCALE GENOMIC DNA]</scope>
    <source>
        <strain evidence="8 9">JCM 15085</strain>
    </source>
</reference>
<feature type="transmembrane region" description="Helical" evidence="6">
    <location>
        <begin position="42"/>
        <end position="64"/>
    </location>
</feature>